<sequence length="171" mass="18760">MAEVPLQVRITADSKAIKKALRGVQKEIEKGERAAQKAITKTDQARSRSVQRQKSQIQQLGKEFKRLGGGVQRELEKSIFTGTKRGIQKAGAFMRANRGSFVKGLGALGVAGVYAGKQALQKARGITGAPTIQENIANAKQFEYRMALLQNQSRMTDEQMSKLQSRIVSKA</sequence>
<dbReference type="EMBL" id="BARS01007989">
    <property type="protein sequence ID" value="GAF72268.1"/>
    <property type="molecule type" value="Genomic_DNA"/>
</dbReference>
<gene>
    <name evidence="2" type="ORF">S01H1_15305</name>
</gene>
<name>X0RTZ8_9ZZZZ</name>
<proteinExistence type="predicted"/>
<accession>X0RTZ8</accession>
<organism evidence="2">
    <name type="scientific">marine sediment metagenome</name>
    <dbReference type="NCBI Taxonomy" id="412755"/>
    <lineage>
        <taxon>unclassified sequences</taxon>
        <taxon>metagenomes</taxon>
        <taxon>ecological metagenomes</taxon>
    </lineage>
</organism>
<evidence type="ECO:0000256" key="1">
    <source>
        <dbReference type="SAM" id="MobiDB-lite"/>
    </source>
</evidence>
<feature type="region of interest" description="Disordered" evidence="1">
    <location>
        <begin position="32"/>
        <end position="56"/>
    </location>
</feature>
<evidence type="ECO:0000313" key="2">
    <source>
        <dbReference type="EMBL" id="GAF72268.1"/>
    </source>
</evidence>
<dbReference type="AlphaFoldDB" id="X0RTZ8"/>
<feature type="compositionally biased region" description="Polar residues" evidence="1">
    <location>
        <begin position="39"/>
        <end position="56"/>
    </location>
</feature>
<feature type="non-terminal residue" evidence="2">
    <location>
        <position position="171"/>
    </location>
</feature>
<reference evidence="2" key="1">
    <citation type="journal article" date="2014" name="Front. Microbiol.">
        <title>High frequency of phylogenetically diverse reductive dehalogenase-homologous genes in deep subseafloor sedimentary metagenomes.</title>
        <authorList>
            <person name="Kawai M."/>
            <person name="Futagami T."/>
            <person name="Toyoda A."/>
            <person name="Takaki Y."/>
            <person name="Nishi S."/>
            <person name="Hori S."/>
            <person name="Arai W."/>
            <person name="Tsubouchi T."/>
            <person name="Morono Y."/>
            <person name="Uchiyama I."/>
            <person name="Ito T."/>
            <person name="Fujiyama A."/>
            <person name="Inagaki F."/>
            <person name="Takami H."/>
        </authorList>
    </citation>
    <scope>NUCLEOTIDE SEQUENCE</scope>
    <source>
        <strain evidence="2">Expedition CK06-06</strain>
    </source>
</reference>
<protein>
    <submittedName>
        <fullName evidence="2">Uncharacterized protein</fullName>
    </submittedName>
</protein>
<comment type="caution">
    <text evidence="2">The sequence shown here is derived from an EMBL/GenBank/DDBJ whole genome shotgun (WGS) entry which is preliminary data.</text>
</comment>